<feature type="signal peptide" evidence="1">
    <location>
        <begin position="1"/>
        <end position="21"/>
    </location>
</feature>
<feature type="chain" id="PRO_5011487106" evidence="1">
    <location>
        <begin position="22"/>
        <end position="337"/>
    </location>
</feature>
<dbReference type="PROSITE" id="PS50983">
    <property type="entry name" value="FE_B12_PBP"/>
    <property type="match status" value="1"/>
</dbReference>
<accession>A0A1I2NXW6</accession>
<dbReference type="PANTHER" id="PTHR30535:SF34">
    <property type="entry name" value="MOLYBDATE-BINDING PROTEIN MOLA"/>
    <property type="match status" value="1"/>
</dbReference>
<reference evidence="4" key="1">
    <citation type="submission" date="2016-10" db="EMBL/GenBank/DDBJ databases">
        <authorList>
            <person name="Varghese N."/>
            <person name="Submissions S."/>
        </authorList>
    </citation>
    <scope>NUCLEOTIDE SEQUENCE [LARGE SCALE GENOMIC DNA]</scope>
    <source>
        <strain evidence="4">LP51</strain>
    </source>
</reference>
<feature type="domain" description="Fe/B12 periplasmic-binding" evidence="2">
    <location>
        <begin position="50"/>
        <end position="310"/>
    </location>
</feature>
<keyword evidence="4" id="KW-1185">Reference proteome</keyword>
<dbReference type="PANTHER" id="PTHR30535">
    <property type="entry name" value="VITAMIN B12-BINDING PROTEIN"/>
    <property type="match status" value="1"/>
</dbReference>
<dbReference type="EMBL" id="FOOT01000001">
    <property type="protein sequence ID" value="SFG08558.1"/>
    <property type="molecule type" value="Genomic_DNA"/>
</dbReference>
<dbReference type="InterPro" id="IPR050902">
    <property type="entry name" value="ABC_Transporter_SBP"/>
</dbReference>
<evidence type="ECO:0000259" key="2">
    <source>
        <dbReference type="PROSITE" id="PS50983"/>
    </source>
</evidence>
<sequence length="337" mass="37891">MNRLVVFLSVCLLLLSACSEYKPDSAAAETDIVATDIRGKEVRLKEPAKRVVVLYQGALDGMYMLHAEHTLVGIQNNIYTNPETFKYFSKLDPRIAKRELPAPGNWETSTNIESVVALKPDLVIMASNQTDAISLLENLGINVFAVEAQTNQQLYDELEGIGKLTGTHERALELLAYTRQKLEEIQQKTADITPKKSVYYAWSGGRIYSTSGRNSRMNECFELAGVVNACTTDLDQPNINPETLISWDPDLILLWSTDPKEVYNKKELSVLKAVRNKEVHVLEPPFFYDPHTLKIMVAALELHNLSYGERGSFNLEQDRREIMTGLYGEAKASALFE</sequence>
<evidence type="ECO:0000313" key="4">
    <source>
        <dbReference type="Proteomes" id="UP000198724"/>
    </source>
</evidence>
<evidence type="ECO:0000313" key="3">
    <source>
        <dbReference type="EMBL" id="SFG08558.1"/>
    </source>
</evidence>
<dbReference type="AlphaFoldDB" id="A0A1I2NXW6"/>
<evidence type="ECO:0000256" key="1">
    <source>
        <dbReference type="SAM" id="SignalP"/>
    </source>
</evidence>
<dbReference type="PROSITE" id="PS51257">
    <property type="entry name" value="PROKAR_LIPOPROTEIN"/>
    <property type="match status" value="1"/>
</dbReference>
<dbReference type="Gene3D" id="3.40.50.1980">
    <property type="entry name" value="Nitrogenase molybdenum iron protein domain"/>
    <property type="match status" value="2"/>
</dbReference>
<gene>
    <name evidence="3" type="ORF">SAMN05421739_101877</name>
</gene>
<protein>
    <submittedName>
        <fullName evidence="3">Iron complex transport system substrate-binding protein</fullName>
    </submittedName>
</protein>
<dbReference type="Pfam" id="PF01497">
    <property type="entry name" value="Peripla_BP_2"/>
    <property type="match status" value="1"/>
</dbReference>
<dbReference type="SUPFAM" id="SSF53807">
    <property type="entry name" value="Helical backbone' metal receptor"/>
    <property type="match status" value="1"/>
</dbReference>
<dbReference type="OrthoDB" id="9787830at2"/>
<dbReference type="InterPro" id="IPR002491">
    <property type="entry name" value="ABC_transptr_periplasmic_BD"/>
</dbReference>
<dbReference type="Proteomes" id="UP000198724">
    <property type="component" value="Unassembled WGS sequence"/>
</dbReference>
<organism evidence="3 4">
    <name type="scientific">Pontibacter chinhatensis</name>
    <dbReference type="NCBI Taxonomy" id="1436961"/>
    <lineage>
        <taxon>Bacteria</taxon>
        <taxon>Pseudomonadati</taxon>
        <taxon>Bacteroidota</taxon>
        <taxon>Cytophagia</taxon>
        <taxon>Cytophagales</taxon>
        <taxon>Hymenobacteraceae</taxon>
        <taxon>Pontibacter</taxon>
    </lineage>
</organism>
<dbReference type="STRING" id="1436961.SAMN05421739_101877"/>
<name>A0A1I2NXW6_9BACT</name>
<proteinExistence type="predicted"/>
<dbReference type="RefSeq" id="WP_092099244.1">
    <property type="nucleotide sequence ID" value="NZ_FOOT01000001.1"/>
</dbReference>
<keyword evidence="1" id="KW-0732">Signal</keyword>